<dbReference type="Gene3D" id="3.40.50.1100">
    <property type="match status" value="2"/>
</dbReference>
<sequence length="313" mass="32000">MTPSTPAAPASHAPTSADVAAAADRIAGYARHTPILRAHLNGRPLLLKLEHLQLTGAFKLRGALNALMAGPPTDHIITASGGNHGLGVATAARLLGRQATVYLPETTPEAKTRRLARTGAELISVGQHYAHAADTAQQRARTDGLHYLHAYDDAQVIAGQGTLGREIAAQAPDCDSIVVAVGGGGLAAGVRLGADPATTVVAAEPRGCPTLHAALAAGAPVETSVDSVASSALGASRLGTLPYTVISHHPIHPTLVDDDQIVAARQRLWEEFRLAVEPAAAVPLAAWLAGAVPGALPCLVICGANADWTPHEG</sequence>
<dbReference type="EMBL" id="BAABDD010000019">
    <property type="protein sequence ID" value="GAA3753994.1"/>
    <property type="molecule type" value="Genomic_DNA"/>
</dbReference>
<evidence type="ECO:0000313" key="5">
    <source>
        <dbReference type="EMBL" id="GAA3753994.1"/>
    </source>
</evidence>
<reference evidence="6" key="1">
    <citation type="journal article" date="2019" name="Int. J. Syst. Evol. Microbiol.">
        <title>The Global Catalogue of Microorganisms (GCM) 10K type strain sequencing project: providing services to taxonomists for standard genome sequencing and annotation.</title>
        <authorList>
            <consortium name="The Broad Institute Genomics Platform"/>
            <consortium name="The Broad Institute Genome Sequencing Center for Infectious Disease"/>
            <person name="Wu L."/>
            <person name="Ma J."/>
        </authorList>
    </citation>
    <scope>NUCLEOTIDE SEQUENCE [LARGE SCALE GENOMIC DNA]</scope>
    <source>
        <strain evidence="6">JCM 17137</strain>
    </source>
</reference>
<dbReference type="Proteomes" id="UP001500908">
    <property type="component" value="Unassembled WGS sequence"/>
</dbReference>
<dbReference type="PANTHER" id="PTHR48078">
    <property type="entry name" value="THREONINE DEHYDRATASE, MITOCHONDRIAL-RELATED"/>
    <property type="match status" value="1"/>
</dbReference>
<dbReference type="RefSeq" id="WP_344973395.1">
    <property type="nucleotide sequence ID" value="NZ_BAABDD010000019.1"/>
</dbReference>
<keyword evidence="6" id="KW-1185">Reference proteome</keyword>
<evidence type="ECO:0000256" key="2">
    <source>
        <dbReference type="ARBA" id="ARBA00022898"/>
    </source>
</evidence>
<keyword evidence="2" id="KW-0663">Pyridoxal phosphate</keyword>
<dbReference type="PROSITE" id="PS00165">
    <property type="entry name" value="DEHYDRATASE_SER_THR"/>
    <property type="match status" value="1"/>
</dbReference>
<dbReference type="SUPFAM" id="SSF53686">
    <property type="entry name" value="Tryptophan synthase beta subunit-like PLP-dependent enzymes"/>
    <property type="match status" value="1"/>
</dbReference>
<comment type="caution">
    <text evidence="5">The sequence shown here is derived from an EMBL/GenBank/DDBJ whole genome shotgun (WGS) entry which is preliminary data.</text>
</comment>
<name>A0ABP7G535_9ACTN</name>
<feature type="domain" description="Tryptophan synthase beta chain-like PALP" evidence="4">
    <location>
        <begin position="31"/>
        <end position="302"/>
    </location>
</feature>
<dbReference type="Pfam" id="PF00291">
    <property type="entry name" value="PALP"/>
    <property type="match status" value="1"/>
</dbReference>
<evidence type="ECO:0000256" key="3">
    <source>
        <dbReference type="ARBA" id="ARBA00023239"/>
    </source>
</evidence>
<proteinExistence type="predicted"/>
<dbReference type="InterPro" id="IPR036052">
    <property type="entry name" value="TrpB-like_PALP_sf"/>
</dbReference>
<gene>
    <name evidence="5" type="ORF">GCM10022402_35830</name>
</gene>
<dbReference type="InterPro" id="IPR001926">
    <property type="entry name" value="TrpB-like_PALP"/>
</dbReference>
<comment type="cofactor">
    <cofactor evidence="1">
        <name>pyridoxal 5'-phosphate</name>
        <dbReference type="ChEBI" id="CHEBI:597326"/>
    </cofactor>
</comment>
<dbReference type="PANTHER" id="PTHR48078:SF6">
    <property type="entry name" value="L-THREONINE DEHYDRATASE CATABOLIC TDCB"/>
    <property type="match status" value="1"/>
</dbReference>
<organism evidence="5 6">
    <name type="scientific">Salinactinospora qingdaonensis</name>
    <dbReference type="NCBI Taxonomy" id="702744"/>
    <lineage>
        <taxon>Bacteria</taxon>
        <taxon>Bacillati</taxon>
        <taxon>Actinomycetota</taxon>
        <taxon>Actinomycetes</taxon>
        <taxon>Streptosporangiales</taxon>
        <taxon>Nocardiopsidaceae</taxon>
        <taxon>Salinactinospora</taxon>
    </lineage>
</organism>
<evidence type="ECO:0000259" key="4">
    <source>
        <dbReference type="Pfam" id="PF00291"/>
    </source>
</evidence>
<evidence type="ECO:0000256" key="1">
    <source>
        <dbReference type="ARBA" id="ARBA00001933"/>
    </source>
</evidence>
<accession>A0ABP7G535</accession>
<dbReference type="NCBIfam" id="NF006094">
    <property type="entry name" value="PRK08246.1"/>
    <property type="match status" value="1"/>
</dbReference>
<protein>
    <submittedName>
        <fullName evidence="5">Threonine/serine dehydratase</fullName>
    </submittedName>
</protein>
<dbReference type="InterPro" id="IPR050147">
    <property type="entry name" value="Ser/Thr_Dehydratase"/>
</dbReference>
<keyword evidence="3" id="KW-0456">Lyase</keyword>
<evidence type="ECO:0000313" key="6">
    <source>
        <dbReference type="Proteomes" id="UP001500908"/>
    </source>
</evidence>
<dbReference type="InterPro" id="IPR000634">
    <property type="entry name" value="Ser/Thr_deHydtase_PyrdxlP-BS"/>
</dbReference>